<feature type="region of interest" description="Disordered" evidence="13">
    <location>
        <begin position="423"/>
        <end position="447"/>
    </location>
</feature>
<keyword evidence="9" id="KW-0694">RNA-binding</keyword>
<keyword evidence="14" id="KW-0472">Membrane</keyword>
<dbReference type="SUPFAM" id="SSF54768">
    <property type="entry name" value="dsRNA-binding domain-like"/>
    <property type="match status" value="1"/>
</dbReference>
<dbReference type="InterPro" id="IPR056755">
    <property type="entry name" value="DSRM_2"/>
</dbReference>
<evidence type="ECO:0000256" key="14">
    <source>
        <dbReference type="SAM" id="Phobius"/>
    </source>
</evidence>
<dbReference type="SUPFAM" id="SSF53098">
    <property type="entry name" value="Ribonuclease H-like"/>
    <property type="match status" value="1"/>
</dbReference>
<evidence type="ECO:0000256" key="7">
    <source>
        <dbReference type="ARBA" id="ARBA00022723"/>
    </source>
</evidence>
<dbReference type="InterPro" id="IPR026610">
    <property type="entry name" value="Hen1"/>
</dbReference>
<proteinExistence type="inferred from homology"/>
<dbReference type="InterPro" id="IPR013217">
    <property type="entry name" value="Methyltransf_12"/>
</dbReference>
<dbReference type="RefSeq" id="XP_040970645.1">
    <property type="nucleotide sequence ID" value="XM_041114711.1"/>
</dbReference>
<evidence type="ECO:0000256" key="10">
    <source>
        <dbReference type="ARBA" id="ARBA00023158"/>
    </source>
</evidence>
<dbReference type="PANTHER" id="PTHR21404:SF3">
    <property type="entry name" value="SMALL RNA 2'-O-METHYLTRANSFERASE"/>
    <property type="match status" value="1"/>
</dbReference>
<evidence type="ECO:0000256" key="5">
    <source>
        <dbReference type="ARBA" id="ARBA00022679"/>
    </source>
</evidence>
<dbReference type="Pfam" id="PF25597">
    <property type="entry name" value="SH3_retrovirus"/>
    <property type="match status" value="1"/>
</dbReference>
<evidence type="ECO:0000256" key="8">
    <source>
        <dbReference type="ARBA" id="ARBA00022842"/>
    </source>
</evidence>
<reference evidence="16" key="1">
    <citation type="journal article" date="2020" name="Nat. Genet.">
        <title>Genomic diversifications of five Gossypium allopolyploid species and their impact on cotton improvement.</title>
        <authorList>
            <person name="Chen Z.J."/>
            <person name="Sreedasyam A."/>
            <person name="Ando A."/>
            <person name="Song Q."/>
            <person name="De Santiago L.M."/>
            <person name="Hulse-Kemp A.M."/>
            <person name="Ding M."/>
            <person name="Ye W."/>
            <person name="Kirkbride R.C."/>
            <person name="Jenkins J."/>
            <person name="Plott C."/>
            <person name="Lovell J."/>
            <person name="Lin Y.M."/>
            <person name="Vaughn R."/>
            <person name="Liu B."/>
            <person name="Simpson S."/>
            <person name="Scheffler B.E."/>
            <person name="Wen L."/>
            <person name="Saski C.A."/>
            <person name="Grover C.E."/>
            <person name="Hu G."/>
            <person name="Conover J.L."/>
            <person name="Carlson J.W."/>
            <person name="Shu S."/>
            <person name="Boston L.B."/>
            <person name="Williams M."/>
            <person name="Peterson D.G."/>
            <person name="McGee K."/>
            <person name="Jones D.C."/>
            <person name="Wendel J.F."/>
            <person name="Stelly D.M."/>
            <person name="Grimwood J."/>
            <person name="Schmutz J."/>
        </authorList>
    </citation>
    <scope>NUCLEOTIDE SEQUENCE [LARGE SCALE GENOMIC DNA]</scope>
    <source>
        <strain evidence="16">cv. TM-1</strain>
    </source>
</reference>
<evidence type="ECO:0000256" key="6">
    <source>
        <dbReference type="ARBA" id="ARBA00022691"/>
    </source>
</evidence>
<gene>
    <name evidence="17" type="primary">LOC107962954</name>
</gene>
<keyword evidence="6" id="KW-0949">S-adenosyl-L-methionine</keyword>
<dbReference type="InterPro" id="IPR025724">
    <property type="entry name" value="GAG-pre-integrase_dom"/>
</dbReference>
<dbReference type="InterPro" id="IPR040813">
    <property type="entry name" value="Hen1_Lam_C"/>
</dbReference>
<dbReference type="SUPFAM" id="SSF54534">
    <property type="entry name" value="FKBP-like"/>
    <property type="match status" value="1"/>
</dbReference>
<dbReference type="Pfam" id="PF21224">
    <property type="entry name" value="Hen1_LCD"/>
    <property type="match status" value="1"/>
</dbReference>
<dbReference type="InterPro" id="IPR036397">
    <property type="entry name" value="RNaseH_sf"/>
</dbReference>
<protein>
    <recommendedName>
        <fullName evidence="3">Small RNA 2'-O-methyltransferase</fullName>
        <ecNumber evidence="11">2.1.1.386</ecNumber>
    </recommendedName>
</protein>
<dbReference type="GeneID" id="107962954"/>
<name>A0ABM3BUB0_GOSHI</name>
<dbReference type="InterPro" id="IPR046357">
    <property type="entry name" value="PPIase_dom_sf"/>
</dbReference>
<dbReference type="InterPro" id="IPR001584">
    <property type="entry name" value="Integrase_cat-core"/>
</dbReference>
<feature type="transmembrane region" description="Helical" evidence="14">
    <location>
        <begin position="1317"/>
        <end position="1337"/>
    </location>
</feature>
<evidence type="ECO:0000256" key="11">
    <source>
        <dbReference type="ARBA" id="ARBA00035025"/>
    </source>
</evidence>
<dbReference type="InterPro" id="IPR057670">
    <property type="entry name" value="SH3_retrovirus"/>
</dbReference>
<evidence type="ECO:0000256" key="12">
    <source>
        <dbReference type="ARBA" id="ARBA00048418"/>
    </source>
</evidence>
<dbReference type="Proteomes" id="UP000818029">
    <property type="component" value="Chromosome A06"/>
</dbReference>
<keyword evidence="16" id="KW-1185">Reference proteome</keyword>
<dbReference type="InterPro" id="IPR029063">
    <property type="entry name" value="SAM-dependent_MTases_sf"/>
</dbReference>
<dbReference type="Gene3D" id="3.40.50.150">
    <property type="entry name" value="Vaccinia Virus protein VP39"/>
    <property type="match status" value="1"/>
</dbReference>
<dbReference type="Pfam" id="PF08242">
    <property type="entry name" value="Methyltransf_12"/>
    <property type="match status" value="1"/>
</dbReference>
<dbReference type="Pfam" id="PF24995">
    <property type="entry name" value="DSRM_2"/>
    <property type="match status" value="1"/>
</dbReference>
<evidence type="ECO:0000313" key="17">
    <source>
        <dbReference type="RefSeq" id="XP_040970645.1"/>
    </source>
</evidence>
<evidence type="ECO:0000256" key="4">
    <source>
        <dbReference type="ARBA" id="ARBA00022603"/>
    </source>
</evidence>
<keyword evidence="14" id="KW-0812">Transmembrane</keyword>
<dbReference type="InterPro" id="IPR012337">
    <property type="entry name" value="RNaseH-like_sf"/>
</dbReference>
<dbReference type="InterPro" id="IPR040870">
    <property type="entry name" value="HEN1_dsRBD2"/>
</dbReference>
<keyword evidence="4" id="KW-0489">Methyltransferase</keyword>
<dbReference type="SUPFAM" id="SSF53335">
    <property type="entry name" value="S-adenosyl-L-methionine-dependent methyltransferases"/>
    <property type="match status" value="1"/>
</dbReference>
<comment type="similarity">
    <text evidence="2">Belongs to the methyltransferase superfamily. HEN1 family.</text>
</comment>
<dbReference type="Pfam" id="PF13976">
    <property type="entry name" value="gag_pre-integrs"/>
    <property type="match status" value="1"/>
</dbReference>
<dbReference type="Gene3D" id="3.10.50.40">
    <property type="match status" value="1"/>
</dbReference>
<comment type="cofactor">
    <cofactor evidence="1">
        <name>Mg(2+)</name>
        <dbReference type="ChEBI" id="CHEBI:18420"/>
    </cofactor>
</comment>
<dbReference type="PROSITE" id="PS50994">
    <property type="entry name" value="INTEGRASE"/>
    <property type="match status" value="1"/>
</dbReference>
<keyword evidence="8" id="KW-0460">Magnesium</keyword>
<keyword evidence="7" id="KW-0479">Metal-binding</keyword>
<evidence type="ECO:0000256" key="3">
    <source>
        <dbReference type="ARBA" id="ARBA00021330"/>
    </source>
</evidence>
<dbReference type="EC" id="2.1.1.386" evidence="11"/>
<evidence type="ECO:0000259" key="15">
    <source>
        <dbReference type="PROSITE" id="PS50994"/>
    </source>
</evidence>
<organism evidence="16 17">
    <name type="scientific">Gossypium hirsutum</name>
    <name type="common">Upland cotton</name>
    <name type="synonym">Gossypium mexicanum</name>
    <dbReference type="NCBI Taxonomy" id="3635"/>
    <lineage>
        <taxon>Eukaryota</taxon>
        <taxon>Viridiplantae</taxon>
        <taxon>Streptophyta</taxon>
        <taxon>Embryophyta</taxon>
        <taxon>Tracheophyta</taxon>
        <taxon>Spermatophyta</taxon>
        <taxon>Magnoliopsida</taxon>
        <taxon>eudicotyledons</taxon>
        <taxon>Gunneridae</taxon>
        <taxon>Pentapetalae</taxon>
        <taxon>rosids</taxon>
        <taxon>malvids</taxon>
        <taxon>Malvales</taxon>
        <taxon>Malvaceae</taxon>
        <taxon>Malvoideae</taxon>
        <taxon>Gossypium</taxon>
    </lineage>
</organism>
<evidence type="ECO:0000256" key="2">
    <source>
        <dbReference type="ARBA" id="ARBA00009026"/>
    </source>
</evidence>
<accession>A0ABM3BUB0</accession>
<sequence length="1348" mass="151617">METGGSLVQAIRKPTLTPKAIIHQKFGSKASYTVEEVEEPTQNGCPGLAILQKGPCLYRCSLDLPDFTVVSGSFKKKKDAEQSAAQIALEKLGINLSADSPTAEEAWRELIARVKYIFSNEFLPALHPLSSHFKAALRRVGDLNASVPASVIAICDGKLNNLCKIINPTVESHPLLVLSYIMRAAAGLPELVVGAEGQLSIWRKDPYPPNVIESSISQQSDVAESITTMAIYIPCSPEKAVEPVILNISSTGYYFDVIAQILGLSDANMVLVSRTIGKASSETRFYFAAPKSYPLDMSSDLLNAKVVPFGGPLNARASSLCGQDIYGDSILASIGYTWKGQDIFHEDVTLQSYYRMLISKIPSGVYKLSREAILAAELPLTFTTKTNWKGSFPREILSSFCRQYRLLEPVFCVSSIPLKVSSELSRSNNKPGVSESADQEREYTNENESVDVDPKLVVSGSSFTCEIKIYSKCQDLILECAPNVLYKKQNDAVQSASLKVLSWLNAYLKDIDMSLEKEKQLANVFDIKFYRQIFFKEVVKCLSVCNCQHNETLGRKEPELNGVVENDASYINIEGTDSDLCPSNGSLLCVCYSVSLVTKGELQKELLESIEEFEFEMGTGAVIPCLEAVVSQMSVGQSACFYTELPPEDLVLAAAKDLANALAFLTSPCCLEYSIILLQVTEPPEDRMEQALFNPPLSKQRVEYAVQQIQEFCATSLVDFGCGSGSLLESLLEYPTSLETIAGVDISQKSLSRAAKVLHSKLVMKSDFDAPCRSIKSAILFDGSITDFDSRLCGFDLATCLEVIEHMEEEQASLFGDIVLSSFRPRVLIVSTPNYEYNVVLQKSNLTSHEDDPEEKIQSQSCKFRNHDHKFEWTREQFQHWASELAVRHKYRVEFSGVGGAVDLEPGFASQIAVFRRVFLPEDADGLKDEDSVWQYKVIWEWNRSCVVQEQESGKMIGTAKVDDGLYVWNKHSSQEGMALSTSKEDSIMLWHRRLGHPNFMYLKKLFRLLFLNKKISSLNCEVCQLSKNTRVPYPLKPYVQFQPFSLIYSDLWGASRVKNITGARWFITFIDDHTRVCWIYLLKEKSEVSRVFKNFHSMIRTQFNSNIHTLRTDNGREYFNFILSPYLSEQGIIHQSSYPDTLQQNGVSERKNRHLVVVARALMFTMGVPKYLWGEALLTACYLINRLPSKVLNFQTPLHTLQKSFPLFRVPNFPTKTFGCKAFVHNHQPNRSKLDPRANTCVFIGYSPTQKGTSATLQPYTGCLCPLMLLSSKMSHIFQPLIFRGRYLVKMRPRAIFSLYLKVLSALPPLQNLLKILQPLLFLFWNLFFLFWNLFFPSPLFSNKKQG</sequence>
<comment type="catalytic activity">
    <reaction evidence="12">
        <text>small RNA 3'-end nucleotide + S-adenosyl-L-methionine = small RNA 3'-end 2'-O-methylnucleotide + S-adenosyl-L-homocysteine + H(+)</text>
        <dbReference type="Rhea" id="RHEA:37887"/>
        <dbReference type="Rhea" id="RHEA-COMP:10415"/>
        <dbReference type="Rhea" id="RHEA-COMP:10416"/>
        <dbReference type="ChEBI" id="CHEBI:15378"/>
        <dbReference type="ChEBI" id="CHEBI:57856"/>
        <dbReference type="ChEBI" id="CHEBI:59789"/>
        <dbReference type="ChEBI" id="CHEBI:74896"/>
        <dbReference type="ChEBI" id="CHEBI:74898"/>
        <dbReference type="EC" id="2.1.1.386"/>
    </reaction>
</comment>
<evidence type="ECO:0000256" key="9">
    <source>
        <dbReference type="ARBA" id="ARBA00022884"/>
    </source>
</evidence>
<dbReference type="Pfam" id="PF18441">
    <property type="entry name" value="Hen1_Lam_C"/>
    <property type="match status" value="1"/>
</dbReference>
<evidence type="ECO:0000256" key="13">
    <source>
        <dbReference type="SAM" id="MobiDB-lite"/>
    </source>
</evidence>
<reference evidence="17" key="2">
    <citation type="submission" date="2025-08" db="UniProtKB">
        <authorList>
            <consortium name="RefSeq"/>
        </authorList>
    </citation>
    <scope>IDENTIFICATION</scope>
</reference>
<dbReference type="PANTHER" id="PTHR21404">
    <property type="entry name" value="HEN1"/>
    <property type="match status" value="1"/>
</dbReference>
<feature type="domain" description="Integrase catalytic" evidence="15">
    <location>
        <begin position="1040"/>
        <end position="1206"/>
    </location>
</feature>
<dbReference type="Gene3D" id="3.30.160.20">
    <property type="match status" value="1"/>
</dbReference>
<keyword evidence="14" id="KW-1133">Transmembrane helix</keyword>
<evidence type="ECO:0000256" key="1">
    <source>
        <dbReference type="ARBA" id="ARBA00001946"/>
    </source>
</evidence>
<keyword evidence="10" id="KW-0943">RNA-mediated gene silencing</keyword>
<keyword evidence="5" id="KW-0808">Transferase</keyword>
<evidence type="ECO:0000313" key="16">
    <source>
        <dbReference type="Proteomes" id="UP000818029"/>
    </source>
</evidence>
<dbReference type="Gene3D" id="3.30.420.10">
    <property type="entry name" value="Ribonuclease H-like superfamily/Ribonuclease H"/>
    <property type="match status" value="1"/>
</dbReference>
<dbReference type="Pfam" id="PF17842">
    <property type="entry name" value="dsRBD2"/>
    <property type="match status" value="1"/>
</dbReference>